<dbReference type="NCBIfam" id="TIGR02824">
    <property type="entry name" value="quinone_pig3"/>
    <property type="match status" value="1"/>
</dbReference>
<sequence length="326" mass="33641">MRAVVLRAHGGPEVLTFEDVASPICGEQDIVVTVAATALNRADLLQRMGFYPNPFPSGPEIPGLEFAGTVASIGDKVTAWAVGDRVMGITSGGAYAEQLVIHERQAMAVPSGMALHDAAGIPEVFITAWDALVVQGGLTSGRWAMVHAGASGVGTAAIQICKAIGARIVVTCSGGKVAACRALGADVVVDYGTQDFVAEVATATGGNGVDVILDVIGGDYVERNVASLAIKGHIIQVGVMAGKPVPFNVGLLLGKRASITGTVLRARPLEEKIAISQRFAAEMLPLFDSGTLKPVIDSTYTFADIAKAQEYMASNANVGKIVITVA</sequence>
<dbReference type="PANTHER" id="PTHR48106:SF8">
    <property type="entry name" value="OS02G0805600 PROTEIN"/>
    <property type="match status" value="1"/>
</dbReference>
<evidence type="ECO:0000313" key="5">
    <source>
        <dbReference type="EMBL" id="CAB4677287.1"/>
    </source>
</evidence>
<dbReference type="SUPFAM" id="SSF51735">
    <property type="entry name" value="NAD(P)-binding Rossmann-fold domains"/>
    <property type="match status" value="1"/>
</dbReference>
<dbReference type="SUPFAM" id="SSF50129">
    <property type="entry name" value="GroES-like"/>
    <property type="match status" value="1"/>
</dbReference>
<dbReference type="EMBL" id="CAEZXA010000075">
    <property type="protein sequence ID" value="CAB4677287.1"/>
    <property type="molecule type" value="Genomic_DNA"/>
</dbReference>
<dbReference type="SMART" id="SM00829">
    <property type="entry name" value="PKS_ER"/>
    <property type="match status" value="1"/>
</dbReference>
<dbReference type="InterPro" id="IPR011032">
    <property type="entry name" value="GroES-like_sf"/>
</dbReference>
<dbReference type="PANTHER" id="PTHR48106">
    <property type="entry name" value="QUINONE OXIDOREDUCTASE PIG3-RELATED"/>
    <property type="match status" value="1"/>
</dbReference>
<evidence type="ECO:0000259" key="3">
    <source>
        <dbReference type="SMART" id="SM00829"/>
    </source>
</evidence>
<dbReference type="Pfam" id="PF00107">
    <property type="entry name" value="ADH_zinc_N"/>
    <property type="match status" value="1"/>
</dbReference>
<gene>
    <name evidence="5" type="ORF">UFOPK2334_00926</name>
    <name evidence="4" type="ORF">UFOPK4179_00592</name>
</gene>
<dbReference type="EMBL" id="CAETWZ010000042">
    <property type="protein sequence ID" value="CAB4367802.1"/>
    <property type="molecule type" value="Genomic_DNA"/>
</dbReference>
<protein>
    <submittedName>
        <fullName evidence="5">Unannotated protein</fullName>
    </submittedName>
</protein>
<dbReference type="InterPro" id="IPR013149">
    <property type="entry name" value="ADH-like_C"/>
</dbReference>
<dbReference type="CDD" id="cd05276">
    <property type="entry name" value="p53_inducible_oxidoreductase"/>
    <property type="match status" value="1"/>
</dbReference>
<feature type="domain" description="Enoyl reductase (ER)" evidence="3">
    <location>
        <begin position="10"/>
        <end position="323"/>
    </location>
</feature>
<accession>A0A6J6MTI2</accession>
<name>A0A6J6MTI2_9ZZZZ</name>
<keyword evidence="2" id="KW-0560">Oxidoreductase</keyword>
<dbReference type="InterPro" id="IPR013154">
    <property type="entry name" value="ADH-like_N"/>
</dbReference>
<dbReference type="GO" id="GO:0016651">
    <property type="term" value="F:oxidoreductase activity, acting on NAD(P)H"/>
    <property type="evidence" value="ECO:0007669"/>
    <property type="project" value="TreeGrafter"/>
</dbReference>
<evidence type="ECO:0000256" key="2">
    <source>
        <dbReference type="ARBA" id="ARBA00023002"/>
    </source>
</evidence>
<organism evidence="5">
    <name type="scientific">freshwater metagenome</name>
    <dbReference type="NCBI Taxonomy" id="449393"/>
    <lineage>
        <taxon>unclassified sequences</taxon>
        <taxon>metagenomes</taxon>
        <taxon>ecological metagenomes</taxon>
    </lineage>
</organism>
<dbReference type="Pfam" id="PF08240">
    <property type="entry name" value="ADH_N"/>
    <property type="match status" value="1"/>
</dbReference>
<dbReference type="AlphaFoldDB" id="A0A6J6MTI2"/>
<evidence type="ECO:0000256" key="1">
    <source>
        <dbReference type="ARBA" id="ARBA00022857"/>
    </source>
</evidence>
<dbReference type="InterPro" id="IPR036291">
    <property type="entry name" value="NAD(P)-bd_dom_sf"/>
</dbReference>
<reference evidence="5" key="1">
    <citation type="submission" date="2020-05" db="EMBL/GenBank/DDBJ databases">
        <authorList>
            <person name="Chiriac C."/>
            <person name="Salcher M."/>
            <person name="Ghai R."/>
            <person name="Kavagutti S V."/>
        </authorList>
    </citation>
    <scope>NUCLEOTIDE SEQUENCE</scope>
</reference>
<dbReference type="Gene3D" id="3.40.50.720">
    <property type="entry name" value="NAD(P)-binding Rossmann-like Domain"/>
    <property type="match status" value="1"/>
</dbReference>
<dbReference type="InterPro" id="IPR014189">
    <property type="entry name" value="Quinone_OxRdtase_PIG3"/>
</dbReference>
<dbReference type="InterPro" id="IPR020843">
    <property type="entry name" value="ER"/>
</dbReference>
<dbReference type="GO" id="GO:0070402">
    <property type="term" value="F:NADPH binding"/>
    <property type="evidence" value="ECO:0007669"/>
    <property type="project" value="TreeGrafter"/>
</dbReference>
<keyword evidence="1" id="KW-0521">NADP</keyword>
<dbReference type="Gene3D" id="3.90.180.10">
    <property type="entry name" value="Medium-chain alcohol dehydrogenases, catalytic domain"/>
    <property type="match status" value="1"/>
</dbReference>
<proteinExistence type="predicted"/>
<evidence type="ECO:0000313" key="4">
    <source>
        <dbReference type="EMBL" id="CAB4367802.1"/>
    </source>
</evidence>